<accession>A0ABV1RF93</accession>
<dbReference type="PANTHER" id="PTHR33337">
    <property type="entry name" value="GFA DOMAIN-CONTAINING PROTEIN"/>
    <property type="match status" value="1"/>
</dbReference>
<proteinExistence type="inferred from homology"/>
<comment type="similarity">
    <text evidence="1">Belongs to the Gfa family.</text>
</comment>
<dbReference type="InterPro" id="IPR011057">
    <property type="entry name" value="Mss4-like_sf"/>
</dbReference>
<evidence type="ECO:0000313" key="7">
    <source>
        <dbReference type="Proteomes" id="UP001467690"/>
    </source>
</evidence>
<sequence>MQTKASCLCGSVKFEIELSNPEPEIAACHCSMCRKWLGGPMLAMDSGMLKNVSGKSFIARYSSSEWAERGFCKKCGTNLFYYLIPAEQYHFPVGLFDSEIQFKFSHQIFIDEKPDFYTFANETQNMTGAEVFAHFENENNT</sequence>
<protein>
    <submittedName>
        <fullName evidence="6">GFA family protein</fullName>
    </submittedName>
</protein>
<keyword evidence="4" id="KW-0456">Lyase</keyword>
<dbReference type="Gene3D" id="3.90.1590.10">
    <property type="entry name" value="glutathione-dependent formaldehyde- activating enzyme (gfa)"/>
    <property type="match status" value="1"/>
</dbReference>
<name>A0ABV1RF93_9ALTE</name>
<dbReference type="Proteomes" id="UP001467690">
    <property type="component" value="Unassembled WGS sequence"/>
</dbReference>
<evidence type="ECO:0000256" key="3">
    <source>
        <dbReference type="ARBA" id="ARBA00022833"/>
    </source>
</evidence>
<keyword evidence="7" id="KW-1185">Reference proteome</keyword>
<evidence type="ECO:0000256" key="4">
    <source>
        <dbReference type="ARBA" id="ARBA00023239"/>
    </source>
</evidence>
<feature type="domain" description="CENP-V/GFA" evidence="5">
    <location>
        <begin position="3"/>
        <end position="118"/>
    </location>
</feature>
<dbReference type="SUPFAM" id="SSF51316">
    <property type="entry name" value="Mss4-like"/>
    <property type="match status" value="1"/>
</dbReference>
<dbReference type="RefSeq" id="WP_143870920.1">
    <property type="nucleotide sequence ID" value="NZ_CP041660.1"/>
</dbReference>
<dbReference type="EMBL" id="JBELOE010000136">
    <property type="protein sequence ID" value="MER2491599.1"/>
    <property type="molecule type" value="Genomic_DNA"/>
</dbReference>
<dbReference type="PANTHER" id="PTHR33337:SF40">
    <property type="entry name" value="CENP-V_GFA DOMAIN-CONTAINING PROTEIN-RELATED"/>
    <property type="match status" value="1"/>
</dbReference>
<comment type="caution">
    <text evidence="6">The sequence shown here is derived from an EMBL/GenBank/DDBJ whole genome shotgun (WGS) entry which is preliminary data.</text>
</comment>
<evidence type="ECO:0000259" key="5">
    <source>
        <dbReference type="PROSITE" id="PS51891"/>
    </source>
</evidence>
<reference evidence="6 7" key="1">
    <citation type="submission" date="2024-06" db="EMBL/GenBank/DDBJ databases">
        <authorList>
            <person name="Chen R.Y."/>
        </authorList>
    </citation>
    <scope>NUCLEOTIDE SEQUENCE [LARGE SCALE GENOMIC DNA]</scope>
    <source>
        <strain evidence="6 7">D2</strain>
    </source>
</reference>
<organism evidence="6 7">
    <name type="scientific">Catenovulum sediminis</name>
    <dbReference type="NCBI Taxonomy" id="1740262"/>
    <lineage>
        <taxon>Bacteria</taxon>
        <taxon>Pseudomonadati</taxon>
        <taxon>Pseudomonadota</taxon>
        <taxon>Gammaproteobacteria</taxon>
        <taxon>Alteromonadales</taxon>
        <taxon>Alteromonadaceae</taxon>
        <taxon>Catenovulum</taxon>
    </lineage>
</organism>
<evidence type="ECO:0000256" key="2">
    <source>
        <dbReference type="ARBA" id="ARBA00022723"/>
    </source>
</evidence>
<keyword evidence="3" id="KW-0862">Zinc</keyword>
<dbReference type="Pfam" id="PF04828">
    <property type="entry name" value="GFA"/>
    <property type="match status" value="1"/>
</dbReference>
<gene>
    <name evidence="6" type="ORF">ABS311_06860</name>
</gene>
<dbReference type="PROSITE" id="PS51891">
    <property type="entry name" value="CENP_V_GFA"/>
    <property type="match status" value="1"/>
</dbReference>
<keyword evidence="2" id="KW-0479">Metal-binding</keyword>
<evidence type="ECO:0000313" key="6">
    <source>
        <dbReference type="EMBL" id="MER2491599.1"/>
    </source>
</evidence>
<evidence type="ECO:0000256" key="1">
    <source>
        <dbReference type="ARBA" id="ARBA00005495"/>
    </source>
</evidence>
<dbReference type="InterPro" id="IPR006913">
    <property type="entry name" value="CENP-V/GFA"/>
</dbReference>